<keyword evidence="3" id="KW-1185">Reference proteome</keyword>
<organism evidence="2 3">
    <name type="scientific">Actinotalea lenta</name>
    <dbReference type="NCBI Taxonomy" id="3064654"/>
    <lineage>
        <taxon>Bacteria</taxon>
        <taxon>Bacillati</taxon>
        <taxon>Actinomycetota</taxon>
        <taxon>Actinomycetes</taxon>
        <taxon>Micrococcales</taxon>
        <taxon>Cellulomonadaceae</taxon>
        <taxon>Actinotalea</taxon>
    </lineage>
</organism>
<proteinExistence type="predicted"/>
<dbReference type="EMBL" id="JAUQYP010000002">
    <property type="protein sequence ID" value="MDO8108327.1"/>
    <property type="molecule type" value="Genomic_DNA"/>
</dbReference>
<name>A0ABT9DF93_9CELL</name>
<evidence type="ECO:0000313" key="2">
    <source>
        <dbReference type="EMBL" id="MDO8108327.1"/>
    </source>
</evidence>
<dbReference type="Proteomes" id="UP001232536">
    <property type="component" value="Unassembled WGS sequence"/>
</dbReference>
<evidence type="ECO:0000313" key="3">
    <source>
        <dbReference type="Proteomes" id="UP001232536"/>
    </source>
</evidence>
<gene>
    <name evidence="2" type="ORF">Q6348_14105</name>
</gene>
<accession>A0ABT9DF93</accession>
<evidence type="ECO:0000256" key="1">
    <source>
        <dbReference type="SAM" id="MobiDB-lite"/>
    </source>
</evidence>
<reference evidence="2 3" key="1">
    <citation type="submission" date="2023-07" db="EMBL/GenBank/DDBJ databases">
        <title>Description of novel actinomycetes strains, isolated from tidal flat sediment.</title>
        <authorList>
            <person name="Lu C."/>
        </authorList>
    </citation>
    <scope>NUCLEOTIDE SEQUENCE [LARGE SCALE GENOMIC DNA]</scope>
    <source>
        <strain evidence="2 3">SYSU T00b441</strain>
    </source>
</reference>
<dbReference type="RefSeq" id="WP_304602035.1">
    <property type="nucleotide sequence ID" value="NZ_JAUQYP010000002.1"/>
</dbReference>
<protein>
    <submittedName>
        <fullName evidence="2">Uncharacterized protein</fullName>
    </submittedName>
</protein>
<feature type="region of interest" description="Disordered" evidence="1">
    <location>
        <begin position="74"/>
        <end position="97"/>
    </location>
</feature>
<sequence length="97" mass="11028">MTERLLTPSKITAWLDCAHYLTLRDEVDRGVRPQPPVMVGEMARMLIDKGLWHEQAVRDRYRAEGRTVLEVPERAQGESFTRGTARVARPCSTASMT</sequence>
<comment type="caution">
    <text evidence="2">The sequence shown here is derived from an EMBL/GenBank/DDBJ whole genome shotgun (WGS) entry which is preliminary data.</text>
</comment>